<comment type="caution">
    <text evidence="1">The sequence shown here is derived from an EMBL/GenBank/DDBJ whole genome shotgun (WGS) entry which is preliminary data.</text>
</comment>
<dbReference type="EMBL" id="CSBK01000843">
    <property type="protein sequence ID" value="COX99346.1"/>
    <property type="molecule type" value="Genomic_DNA"/>
</dbReference>
<accession>A0A916LAZ5</accession>
<name>A0A916LAZ5_MYCTX</name>
<proteinExistence type="predicted"/>
<evidence type="ECO:0000313" key="2">
    <source>
        <dbReference type="Proteomes" id="UP000039021"/>
    </source>
</evidence>
<evidence type="ECO:0000313" key="1">
    <source>
        <dbReference type="EMBL" id="COX99346.1"/>
    </source>
</evidence>
<dbReference type="Proteomes" id="UP000039021">
    <property type="component" value="Unassembled WGS sequence"/>
</dbReference>
<organism evidence="1 2">
    <name type="scientific">Mycobacterium tuberculosis</name>
    <dbReference type="NCBI Taxonomy" id="1773"/>
    <lineage>
        <taxon>Bacteria</taxon>
        <taxon>Bacillati</taxon>
        <taxon>Actinomycetota</taxon>
        <taxon>Actinomycetes</taxon>
        <taxon>Mycobacteriales</taxon>
        <taxon>Mycobacteriaceae</taxon>
        <taxon>Mycobacterium</taxon>
        <taxon>Mycobacterium tuberculosis complex</taxon>
    </lineage>
</organism>
<gene>
    <name evidence="1" type="ORF">ERS007739_01983</name>
</gene>
<sequence length="71" mass="7528">MPSYSIGLSVARTMNGIASLWVWPSMLTWPSAIASNSAACVFGGVRLISSASNRLVKIGPARNSKRPDCMS</sequence>
<reference evidence="2" key="1">
    <citation type="submission" date="2015-03" db="EMBL/GenBank/DDBJ databases">
        <authorList>
            <consortium name="Pathogen Informatics"/>
        </authorList>
    </citation>
    <scope>NUCLEOTIDE SEQUENCE [LARGE SCALE GENOMIC DNA]</scope>
    <source>
        <strain evidence="2">N09902308</strain>
    </source>
</reference>
<protein>
    <submittedName>
        <fullName evidence="1">Uncharacterized protein</fullName>
    </submittedName>
</protein>
<dbReference type="AlphaFoldDB" id="A0A916LAZ5"/>